<accession>A0ABT0UVU8</accession>
<keyword evidence="3" id="KW-1185">Reference proteome</keyword>
<dbReference type="Proteomes" id="UP001431429">
    <property type="component" value="Unassembled WGS sequence"/>
</dbReference>
<dbReference type="RefSeq" id="WP_250922874.1">
    <property type="nucleotide sequence ID" value="NZ_JAMQAW010000041.1"/>
</dbReference>
<evidence type="ECO:0000313" key="2">
    <source>
        <dbReference type="EMBL" id="MCM2392551.1"/>
    </source>
</evidence>
<evidence type="ECO:0000259" key="1">
    <source>
        <dbReference type="Pfam" id="PF12770"/>
    </source>
</evidence>
<proteinExistence type="predicted"/>
<dbReference type="EMBL" id="JAMQAW010000041">
    <property type="protein sequence ID" value="MCM2392551.1"/>
    <property type="molecule type" value="Genomic_DNA"/>
</dbReference>
<protein>
    <submittedName>
        <fullName evidence="2">CHAT domain-containing protein</fullName>
    </submittedName>
</protein>
<comment type="caution">
    <text evidence="2">The sequence shown here is derived from an EMBL/GenBank/DDBJ whole genome shotgun (WGS) entry which is preliminary data.</text>
</comment>
<dbReference type="InterPro" id="IPR024983">
    <property type="entry name" value="CHAT_dom"/>
</dbReference>
<sequence>MIELPRELPPTPPPGALELAASLSIATRIEPELIRAVRLGLHPHLDVGAESDLWFCHWVSARTHEAIALIPQCLPYLRARLARSLETDPRMGGVFEIISEYHQGLSPALVLEEQITWHTLIGEPEIADQHLHRALHALVRQNRTGVAGWFADAWQRIPAQARTTTAAWSLANATRSHVPALDPGQGPEVTLTDVATIAAAVGETRLGVRRAGTDLLLGQVQGPDALAILVPDTHPRLVEVITSGPLRTVRVEEGATVRVPVGKGPVHLRTGAGQIYPTSVQPLLPPPLPAQREWEVLLSLLSQGARPSLVPRLIAELNALLRKFHREDADTALKEAAQLCERALGAGYTPEAEPQLCLAFAEVLQLQGAVFGIRESLDRALTIGRAVHRDATGPFHIRALLTLGRAHRDLFTYSGETAELQESERLLSTALNLELGQEADPTEPLAEELRTVMLHYEVDPQPRLLSRAEHLASLVGEWNGRPPPTTLLDLSKFRLAQYAVTTDPTELDQAEAMAWELTEASGVPTTVRAEGLAVRATVALVRAHQGDQRALDSALRDLRAAIALVPAGRAQLLPLRLEYGRALRLRFRLLGRERDLTAAGVQFRAVVKGGPRPSLWAGLIGLSRCQLDDFHRTGESAALDRATNTAREAVSAATRTPSQQRSTSLVQLAAALTARYRLTNDTRDLDQAIDTLESAVRASDPRHPVPEHTVCALASALMDLHTHTADAAHLARAYGALDQFLARPLPGGPVPPSQALMLRAAVLVRLPDAEASSLRSAMSDAQRLAQMPWANPLLRLKAALVWSELGLRLNASDAIIDGYVAVAAGIPTALLLRGRIQATTMQSWEALGREAAAYLIGSGDAETALEMLEYQNILLSFWSRDSPAQLDQLTSTVSNLVEEVRWLWSLSNLAAPTAELTGWEASTDTSELNARMDRLALSMRTTPGLEGLFARPTARDLLRAASEGPIVVLNAAAHRCDALILTQREVSVSPLVRLDLISLKEMADEYSADRGTLSERSTGPDARSLLQWLWHRVVRQILNDLDPSISYRSSGTRTALAVGPPGPYERLNRVWWYPTGPFAKLPLHAAGDYDSRLPQNAMDYGVHSYTPTIDALVKARIRDRQTTFALEPRMLLVLGDPDLLHATREVEELHRRLPDSTLLRGNNATLEHVLASLPHHSFFHYSGHASHEGDPAGLHLHDQRLTPRHIPTGLVPDGALAYFSACDTNITPRGSEHPPWTIAAAFQSAGYRHVIAGLGQVSDRAASEVALAVYHSLLSPDNTLHPQHTARALHHALQQLPTDRPDYLLTRASLVHLGP</sequence>
<reference evidence="2" key="1">
    <citation type="submission" date="2022-06" db="EMBL/GenBank/DDBJ databases">
        <title>Genome public.</title>
        <authorList>
            <person name="Sun Q."/>
        </authorList>
    </citation>
    <scope>NUCLEOTIDE SEQUENCE</scope>
    <source>
        <strain evidence="2">CWNU-1</strain>
    </source>
</reference>
<feature type="domain" description="CHAT" evidence="1">
    <location>
        <begin position="1025"/>
        <end position="1299"/>
    </location>
</feature>
<dbReference type="Pfam" id="PF12770">
    <property type="entry name" value="CHAT"/>
    <property type="match status" value="1"/>
</dbReference>
<organism evidence="2 3">
    <name type="scientific">Streptomyces albipurpureus</name>
    <dbReference type="NCBI Taxonomy" id="2897419"/>
    <lineage>
        <taxon>Bacteria</taxon>
        <taxon>Bacillati</taxon>
        <taxon>Actinomycetota</taxon>
        <taxon>Actinomycetes</taxon>
        <taxon>Kitasatosporales</taxon>
        <taxon>Streptomycetaceae</taxon>
        <taxon>Streptomyces</taxon>
    </lineage>
</organism>
<name>A0ABT0UVU8_9ACTN</name>
<evidence type="ECO:0000313" key="3">
    <source>
        <dbReference type="Proteomes" id="UP001431429"/>
    </source>
</evidence>
<gene>
    <name evidence="2" type="ORF">NBG84_30425</name>
</gene>